<sequence>MEKKKKLSLPMQILIALVAGIVVGLVCYFANWGDFTANYLKPFGDIFVNLLKFIVVPVVLFSMIDGILSMDDMKKVGSVGIKTVLYFLITTAIACVIGLVLANIFNAAGLFPVLDTSDASYEASAFGGFMSTLVSIFPSNMWQAFSTANMLQVIVIALFFGGAILAAGKKAQLCRDIVSSFYSVIERLMMFVISLAPIGVFTYMSWVVATQGAQILGSLALVLLCAYIGYILHAVLVYSFSAKAFGKLSPIKFFKLASPAMIFAFTSTSSAATLPVSKECADEMGADKDIASFVLPLGSTINMDGTAIYQCVATVFLATCAGMTLTVPQMIMVIVTATLASIGTAGVSGAGMIMLAMVLEAINIPVAYIGLIVAVDRLFDMGRTCLNVTGDIACSVCVTHWEAKKKAKTAKK</sequence>
<keyword evidence="7 8" id="KW-0472">Membrane</keyword>
<feature type="transmembrane region" description="Helical" evidence="8">
    <location>
        <begin position="150"/>
        <end position="167"/>
    </location>
</feature>
<comment type="subcellular location">
    <subcellularLocation>
        <location evidence="1">Cell membrane</location>
        <topology evidence="1">Multi-pass membrane protein</topology>
    </subcellularLocation>
</comment>
<dbReference type="Proteomes" id="UP000886874">
    <property type="component" value="Unassembled WGS sequence"/>
</dbReference>
<accession>A0A9D1CMV6</accession>
<dbReference type="PANTHER" id="PTHR42865:SF7">
    <property type="entry name" value="PROTON_GLUTAMATE-ASPARTATE SYMPORTER"/>
    <property type="match status" value="1"/>
</dbReference>
<dbReference type="InterPro" id="IPR001991">
    <property type="entry name" value="Na-dicarboxylate_symporter"/>
</dbReference>
<proteinExistence type="predicted"/>
<feature type="transmembrane region" description="Helical" evidence="8">
    <location>
        <begin position="188"/>
        <end position="209"/>
    </location>
</feature>
<reference evidence="9" key="2">
    <citation type="journal article" date="2021" name="PeerJ">
        <title>Extensive microbial diversity within the chicken gut microbiome revealed by metagenomics and culture.</title>
        <authorList>
            <person name="Gilroy R."/>
            <person name="Ravi A."/>
            <person name="Getino M."/>
            <person name="Pursley I."/>
            <person name="Horton D.L."/>
            <person name="Alikhan N.F."/>
            <person name="Baker D."/>
            <person name="Gharbi K."/>
            <person name="Hall N."/>
            <person name="Watson M."/>
            <person name="Adriaenssens E.M."/>
            <person name="Foster-Nyarko E."/>
            <person name="Jarju S."/>
            <person name="Secka A."/>
            <person name="Antonio M."/>
            <person name="Oren A."/>
            <person name="Chaudhuri R.R."/>
            <person name="La Ragione R."/>
            <person name="Hildebrand F."/>
            <person name="Pallen M.J."/>
        </authorList>
    </citation>
    <scope>NUCLEOTIDE SEQUENCE</scope>
    <source>
        <strain evidence="9">ChiSjej2B20-13462</strain>
    </source>
</reference>
<evidence type="ECO:0000256" key="3">
    <source>
        <dbReference type="ARBA" id="ARBA00022475"/>
    </source>
</evidence>
<evidence type="ECO:0000256" key="6">
    <source>
        <dbReference type="ARBA" id="ARBA00022989"/>
    </source>
</evidence>
<feature type="transmembrane region" description="Helical" evidence="8">
    <location>
        <begin position="46"/>
        <end position="64"/>
    </location>
</feature>
<keyword evidence="4 8" id="KW-0812">Transmembrane</keyword>
<organism evidence="9 10">
    <name type="scientific">Candidatus Avoscillospira stercorigallinarum</name>
    <dbReference type="NCBI Taxonomy" id="2840708"/>
    <lineage>
        <taxon>Bacteria</taxon>
        <taxon>Bacillati</taxon>
        <taxon>Bacillota</taxon>
        <taxon>Clostridia</taxon>
        <taxon>Eubacteriales</taxon>
        <taxon>Oscillospiraceae</taxon>
        <taxon>Oscillospiraceae incertae sedis</taxon>
        <taxon>Candidatus Avoscillospira</taxon>
    </lineage>
</organism>
<comment type="caution">
    <text evidence="9">The sequence shown here is derived from an EMBL/GenBank/DDBJ whole genome shotgun (WGS) entry which is preliminary data.</text>
</comment>
<dbReference type="Gene3D" id="1.10.3860.10">
    <property type="entry name" value="Sodium:dicarboxylate symporter"/>
    <property type="match status" value="1"/>
</dbReference>
<keyword evidence="3" id="KW-1003">Cell membrane</keyword>
<feature type="transmembrane region" description="Helical" evidence="8">
    <location>
        <begin position="12"/>
        <end position="31"/>
    </location>
</feature>
<dbReference type="GO" id="GO:0006835">
    <property type="term" value="P:dicarboxylic acid transport"/>
    <property type="evidence" value="ECO:0007669"/>
    <property type="project" value="TreeGrafter"/>
</dbReference>
<evidence type="ECO:0000313" key="10">
    <source>
        <dbReference type="Proteomes" id="UP000886874"/>
    </source>
</evidence>
<keyword evidence="2" id="KW-0813">Transport</keyword>
<evidence type="ECO:0000256" key="8">
    <source>
        <dbReference type="SAM" id="Phobius"/>
    </source>
</evidence>
<dbReference type="GO" id="GO:0015293">
    <property type="term" value="F:symporter activity"/>
    <property type="evidence" value="ECO:0007669"/>
    <property type="project" value="UniProtKB-KW"/>
</dbReference>
<feature type="transmembrane region" description="Helical" evidence="8">
    <location>
        <begin position="362"/>
        <end position="379"/>
    </location>
</feature>
<evidence type="ECO:0000256" key="7">
    <source>
        <dbReference type="ARBA" id="ARBA00023136"/>
    </source>
</evidence>
<dbReference type="FunFam" id="1.10.3860.10:FF:000001">
    <property type="entry name" value="C4-dicarboxylate transport protein"/>
    <property type="match status" value="1"/>
</dbReference>
<dbReference type="SUPFAM" id="SSF118215">
    <property type="entry name" value="Proton glutamate symport protein"/>
    <property type="match status" value="1"/>
</dbReference>
<dbReference type="PANTHER" id="PTHR42865">
    <property type="entry name" value="PROTON/GLUTAMATE-ASPARTATE SYMPORTER"/>
    <property type="match status" value="1"/>
</dbReference>
<evidence type="ECO:0000256" key="5">
    <source>
        <dbReference type="ARBA" id="ARBA00022847"/>
    </source>
</evidence>
<dbReference type="PRINTS" id="PR00173">
    <property type="entry name" value="EDTRNSPORT"/>
</dbReference>
<dbReference type="AlphaFoldDB" id="A0A9D1CMV6"/>
<feature type="transmembrane region" description="Helical" evidence="8">
    <location>
        <begin position="84"/>
        <end position="105"/>
    </location>
</feature>
<evidence type="ECO:0000256" key="2">
    <source>
        <dbReference type="ARBA" id="ARBA00022448"/>
    </source>
</evidence>
<name>A0A9D1CMV6_9FIRM</name>
<dbReference type="Pfam" id="PF00375">
    <property type="entry name" value="SDF"/>
    <property type="match status" value="1"/>
</dbReference>
<protein>
    <submittedName>
        <fullName evidence="9">Dicarboxylate/amino acid:cation symporter</fullName>
    </submittedName>
</protein>
<dbReference type="GO" id="GO:0005886">
    <property type="term" value="C:plasma membrane"/>
    <property type="evidence" value="ECO:0007669"/>
    <property type="project" value="UniProtKB-SubCell"/>
</dbReference>
<evidence type="ECO:0000256" key="4">
    <source>
        <dbReference type="ARBA" id="ARBA00022692"/>
    </source>
</evidence>
<dbReference type="InterPro" id="IPR036458">
    <property type="entry name" value="Na:dicarbo_symporter_sf"/>
</dbReference>
<evidence type="ECO:0000256" key="1">
    <source>
        <dbReference type="ARBA" id="ARBA00004651"/>
    </source>
</evidence>
<evidence type="ECO:0000313" key="9">
    <source>
        <dbReference type="EMBL" id="HIQ68840.1"/>
    </source>
</evidence>
<feature type="transmembrane region" description="Helical" evidence="8">
    <location>
        <begin position="215"/>
        <end position="241"/>
    </location>
</feature>
<gene>
    <name evidence="9" type="ORF">IAA67_00695</name>
</gene>
<feature type="transmembrane region" description="Helical" evidence="8">
    <location>
        <begin position="307"/>
        <end position="327"/>
    </location>
</feature>
<reference evidence="9" key="1">
    <citation type="submission" date="2020-10" db="EMBL/GenBank/DDBJ databases">
        <authorList>
            <person name="Gilroy R."/>
        </authorList>
    </citation>
    <scope>NUCLEOTIDE SEQUENCE</scope>
    <source>
        <strain evidence="9">ChiSjej2B20-13462</strain>
    </source>
</reference>
<keyword evidence="6 8" id="KW-1133">Transmembrane helix</keyword>
<keyword evidence="5" id="KW-0769">Symport</keyword>
<dbReference type="EMBL" id="DVFN01000011">
    <property type="protein sequence ID" value="HIQ68840.1"/>
    <property type="molecule type" value="Genomic_DNA"/>
</dbReference>